<sequence>MKVSTLAERNTSEKGRRAATASHAAMVERKTSEEKRVKAGKQVKAVRLDEVPPYCYAALGMSAEEGALEAVKALQITHAADALGLLWQLRRVAAPADQDDGAELPGTRSLLAKLRLLRRECQKRRLASIAAESQVDAMTRRVIQAEAKVALIAAGAIDPDWAVFLDLAGVTLDEAGNLCGIDAAIERLRAAKPFLFEGKA</sequence>
<dbReference type="Proteomes" id="UP000480275">
    <property type="component" value="Unassembled WGS sequence"/>
</dbReference>
<evidence type="ECO:0000313" key="3">
    <source>
        <dbReference type="Proteomes" id="UP000480275"/>
    </source>
</evidence>
<evidence type="ECO:0000313" key="2">
    <source>
        <dbReference type="EMBL" id="MQY52113.1"/>
    </source>
</evidence>
<dbReference type="Pfam" id="PF06810">
    <property type="entry name" value="Phage_scaffold"/>
    <property type="match status" value="1"/>
</dbReference>
<accession>A0A6L5JXQ5</accession>
<dbReference type="AlphaFoldDB" id="A0A6L5JXQ5"/>
<organism evidence="2 3">
    <name type="scientific">Rhodocyclus tenuis</name>
    <name type="common">Rhodospirillum tenue</name>
    <dbReference type="NCBI Taxonomy" id="1066"/>
    <lineage>
        <taxon>Bacteria</taxon>
        <taxon>Pseudomonadati</taxon>
        <taxon>Pseudomonadota</taxon>
        <taxon>Betaproteobacteria</taxon>
        <taxon>Rhodocyclales</taxon>
        <taxon>Rhodocyclaceae</taxon>
        <taxon>Rhodocyclus</taxon>
    </lineage>
</organism>
<gene>
    <name evidence="2" type="ORF">GHK24_10045</name>
</gene>
<proteinExistence type="predicted"/>
<dbReference type="InterPro" id="IPR009636">
    <property type="entry name" value="SCAF"/>
</dbReference>
<feature type="region of interest" description="Disordered" evidence="1">
    <location>
        <begin position="1"/>
        <end position="35"/>
    </location>
</feature>
<comment type="caution">
    <text evidence="2">The sequence shown here is derived from an EMBL/GenBank/DDBJ whole genome shotgun (WGS) entry which is preliminary data.</text>
</comment>
<reference evidence="2 3" key="1">
    <citation type="submission" date="2019-10" db="EMBL/GenBank/DDBJ databases">
        <title>Whole-genome sequence of the purple nonsulfur photosynthetic bacterium Rhodocyclus tenuis.</title>
        <authorList>
            <person name="Kyndt J.A."/>
            <person name="Meyer T.E."/>
        </authorList>
    </citation>
    <scope>NUCLEOTIDE SEQUENCE [LARGE SCALE GENOMIC DNA]</scope>
    <source>
        <strain evidence="2 3">DSM 110</strain>
    </source>
</reference>
<protein>
    <submittedName>
        <fullName evidence="2">Uncharacterized protein</fullName>
    </submittedName>
</protein>
<evidence type="ECO:0000256" key="1">
    <source>
        <dbReference type="SAM" id="MobiDB-lite"/>
    </source>
</evidence>
<feature type="compositionally biased region" description="Basic and acidic residues" evidence="1">
    <location>
        <begin position="26"/>
        <end position="35"/>
    </location>
</feature>
<name>A0A6L5JXQ5_RHOTE</name>
<dbReference type="EMBL" id="WIXJ01000007">
    <property type="protein sequence ID" value="MQY52113.1"/>
    <property type="molecule type" value="Genomic_DNA"/>
</dbReference>